<reference evidence="2" key="1">
    <citation type="submission" date="2020-04" db="EMBL/GenBank/DDBJ databases">
        <authorList>
            <person name="Alioto T."/>
            <person name="Alioto T."/>
            <person name="Gomez Garrido J."/>
        </authorList>
    </citation>
    <scope>NUCLEOTIDE SEQUENCE</scope>
    <source>
        <strain evidence="2">A484AB</strain>
    </source>
</reference>
<evidence type="ECO:0000313" key="3">
    <source>
        <dbReference type="Proteomes" id="UP001152795"/>
    </source>
</evidence>
<evidence type="ECO:0000256" key="1">
    <source>
        <dbReference type="SAM" id="MobiDB-lite"/>
    </source>
</evidence>
<protein>
    <submittedName>
        <fullName evidence="2">Uncharacterized protein</fullName>
    </submittedName>
</protein>
<feature type="region of interest" description="Disordered" evidence="1">
    <location>
        <begin position="1"/>
        <end position="106"/>
    </location>
</feature>
<feature type="compositionally biased region" description="Polar residues" evidence="1">
    <location>
        <begin position="11"/>
        <end position="22"/>
    </location>
</feature>
<dbReference type="AlphaFoldDB" id="A0A6S7G9M8"/>
<sequence>MAEFSGISARSFYSSKPPNISTAPLPDGNSSEDNIDSDEEEDDDDYNPGDLENGSETENEDSMSQSEEESSGDEIPLNEWKRRKKDEEENEVKFPWKTDATWESPRESKIPLEKLKPLNATLTNVTQASAYGIFQNLCHK</sequence>
<comment type="caution">
    <text evidence="2">The sequence shown here is derived from an EMBL/GenBank/DDBJ whole genome shotgun (WGS) entry which is preliminary data.</text>
</comment>
<evidence type="ECO:0000313" key="2">
    <source>
        <dbReference type="EMBL" id="CAB3987583.1"/>
    </source>
</evidence>
<dbReference type="Proteomes" id="UP001152795">
    <property type="component" value="Unassembled WGS sequence"/>
</dbReference>
<feature type="compositionally biased region" description="Basic and acidic residues" evidence="1">
    <location>
        <begin position="85"/>
        <end position="96"/>
    </location>
</feature>
<organism evidence="2 3">
    <name type="scientific">Paramuricea clavata</name>
    <name type="common">Red gorgonian</name>
    <name type="synonym">Violescent sea-whip</name>
    <dbReference type="NCBI Taxonomy" id="317549"/>
    <lineage>
        <taxon>Eukaryota</taxon>
        <taxon>Metazoa</taxon>
        <taxon>Cnidaria</taxon>
        <taxon>Anthozoa</taxon>
        <taxon>Octocorallia</taxon>
        <taxon>Malacalcyonacea</taxon>
        <taxon>Plexauridae</taxon>
        <taxon>Paramuricea</taxon>
    </lineage>
</organism>
<proteinExistence type="predicted"/>
<dbReference type="EMBL" id="CACRXK020001198">
    <property type="protein sequence ID" value="CAB3987583.1"/>
    <property type="molecule type" value="Genomic_DNA"/>
</dbReference>
<gene>
    <name evidence="2" type="ORF">PACLA_8A042681</name>
</gene>
<accession>A0A6S7G9M8</accession>
<name>A0A6S7G9M8_PARCT</name>
<feature type="compositionally biased region" description="Acidic residues" evidence="1">
    <location>
        <begin position="33"/>
        <end position="72"/>
    </location>
</feature>
<keyword evidence="3" id="KW-1185">Reference proteome</keyword>